<name>A0A0U0S404_MYCTX</name>
<proteinExistence type="predicted"/>
<dbReference type="EMBL" id="CSAJ01000741">
    <property type="protein sequence ID" value="COX14814.1"/>
    <property type="molecule type" value="Genomic_DNA"/>
</dbReference>
<accession>A0A0U0S404</accession>
<dbReference type="AlphaFoldDB" id="A0A0U0S404"/>
<evidence type="ECO:0000313" key="2">
    <source>
        <dbReference type="EMBL" id="COX14814.1"/>
    </source>
</evidence>
<reference evidence="1" key="1">
    <citation type="submission" date="2015-03" db="EMBL/GenBank/DDBJ databases">
        <authorList>
            <person name="Murphy D."/>
        </authorList>
    </citation>
    <scope>NUCLEOTIDE SEQUENCE [LARGE SCALE GENOMIC DNA]</scope>
    <source>
        <strain evidence="1">K00500041</strain>
    </source>
</reference>
<reference evidence="3 4" key="2">
    <citation type="submission" date="2015-03" db="EMBL/GenBank/DDBJ databases">
        <authorList>
            <consortium name="Pathogen Informatics"/>
        </authorList>
    </citation>
    <scope>NUCLEOTIDE SEQUENCE [LARGE SCALE GENOMIC DNA]</scope>
    <source>
        <strain evidence="3">K00500041</strain>
        <strain evidence="2 4">M09401471</strain>
    </source>
</reference>
<gene>
    <name evidence="1" type="ORF">ERS007703_03605</name>
    <name evidence="2" type="ORF">ERS007720_03991</name>
</gene>
<organism evidence="1 3">
    <name type="scientific">Mycobacterium tuberculosis</name>
    <dbReference type="NCBI Taxonomy" id="1773"/>
    <lineage>
        <taxon>Bacteria</taxon>
        <taxon>Bacillati</taxon>
        <taxon>Actinomycetota</taxon>
        <taxon>Actinomycetes</taxon>
        <taxon>Mycobacteriales</taxon>
        <taxon>Mycobacteriaceae</taxon>
        <taxon>Mycobacterium</taxon>
        <taxon>Mycobacterium tuberculosis complex</taxon>
    </lineage>
</organism>
<protein>
    <submittedName>
        <fullName evidence="1">Uncharacterized protein</fullName>
    </submittedName>
</protein>
<evidence type="ECO:0000313" key="4">
    <source>
        <dbReference type="Proteomes" id="UP000044938"/>
    </source>
</evidence>
<sequence length="155" mass="16088">MTSWLPQALSKSSLWAGHASSIAPSSLSTRLACWIASGASLAISAAQAWASAKVPMRFAIPVCSAISAVSFSALSSIARARPCPTNDDSRRMLQLSRARPYFDVGNWKKASGATTRRSHCMASCKPAPMAGPLIAPTTGIGEASIALCSSMSRSG</sequence>
<evidence type="ECO:0000313" key="3">
    <source>
        <dbReference type="Proteomes" id="UP000038802"/>
    </source>
</evidence>
<dbReference type="EMBL" id="CSAE01000510">
    <property type="protein sequence ID" value="COW41416.1"/>
    <property type="molecule type" value="Genomic_DNA"/>
</dbReference>
<dbReference type="Proteomes" id="UP000038802">
    <property type="component" value="Unassembled WGS sequence"/>
</dbReference>
<dbReference type="Proteomes" id="UP000044938">
    <property type="component" value="Unassembled WGS sequence"/>
</dbReference>
<evidence type="ECO:0000313" key="1">
    <source>
        <dbReference type="EMBL" id="COW41416.1"/>
    </source>
</evidence>